<evidence type="ECO:0000313" key="4">
    <source>
        <dbReference type="EMBL" id="APF20044.1"/>
    </source>
</evidence>
<proteinExistence type="predicted"/>
<dbReference type="STRING" id="880073.Cabys_3296"/>
<dbReference type="PaxDb" id="880073-Calab_0477"/>
<reference evidence="5 6" key="1">
    <citation type="submission" date="2011-09" db="EMBL/GenBank/DDBJ databases">
        <title>The permanent draft genome of Caldithrix abyssi DSM 13497.</title>
        <authorList>
            <consortium name="US DOE Joint Genome Institute (JGI-PGF)"/>
            <person name="Lucas S."/>
            <person name="Han J."/>
            <person name="Lapidus A."/>
            <person name="Bruce D."/>
            <person name="Goodwin L."/>
            <person name="Pitluck S."/>
            <person name="Peters L."/>
            <person name="Kyrpides N."/>
            <person name="Mavromatis K."/>
            <person name="Ivanova N."/>
            <person name="Mikhailova N."/>
            <person name="Chertkov O."/>
            <person name="Detter J.C."/>
            <person name="Tapia R."/>
            <person name="Han C."/>
            <person name="Land M."/>
            <person name="Hauser L."/>
            <person name="Markowitz V."/>
            <person name="Cheng J.-F."/>
            <person name="Hugenholtz P."/>
            <person name="Woyke T."/>
            <person name="Wu D."/>
            <person name="Spring S."/>
            <person name="Brambilla E."/>
            <person name="Klenk H.-P."/>
            <person name="Eisen J.A."/>
        </authorList>
    </citation>
    <scope>NUCLEOTIDE SEQUENCE [LARGE SCALE GENOMIC DNA]</scope>
    <source>
        <strain evidence="5 6">DSM 13497</strain>
    </source>
</reference>
<keyword evidence="6" id="KW-1185">Reference proteome</keyword>
<gene>
    <name evidence="4" type="primary">spoU</name>
    <name evidence="4" type="ORF">Cabys_3296</name>
    <name evidence="5" type="ORF">Calab_0477</name>
</gene>
<dbReference type="KEGG" id="caby:Cabys_3296"/>
<evidence type="ECO:0000313" key="6">
    <source>
        <dbReference type="Proteomes" id="UP000004671"/>
    </source>
</evidence>
<dbReference type="PANTHER" id="PTHR46429">
    <property type="entry name" value="23S RRNA (GUANOSINE-2'-O-)-METHYLTRANSFERASE RLMB"/>
    <property type="match status" value="1"/>
</dbReference>
<dbReference type="GO" id="GO:0008173">
    <property type="term" value="F:RNA methyltransferase activity"/>
    <property type="evidence" value="ECO:0007669"/>
    <property type="project" value="InterPro"/>
</dbReference>
<dbReference type="InParanoid" id="H1XR28"/>
<dbReference type="RefSeq" id="WP_006927045.1">
    <property type="nucleotide sequence ID" value="NZ_CM001402.1"/>
</dbReference>
<feature type="domain" description="tRNA/rRNA methyltransferase SpoU type" evidence="3">
    <location>
        <begin position="32"/>
        <end position="173"/>
    </location>
</feature>
<dbReference type="Proteomes" id="UP000004671">
    <property type="component" value="Chromosome"/>
</dbReference>
<reference evidence="4 7" key="2">
    <citation type="submission" date="2016-11" db="EMBL/GenBank/DDBJ databases">
        <title>Genomic analysis of Caldithrix abyssi and proposal of a novel bacterial phylum Caldithrichaeota.</title>
        <authorList>
            <person name="Kublanov I."/>
            <person name="Sigalova O."/>
            <person name="Gavrilov S."/>
            <person name="Lebedinsky A."/>
            <person name="Ivanova N."/>
            <person name="Daum C."/>
            <person name="Reddy T."/>
            <person name="Klenk H.P."/>
            <person name="Goker M."/>
            <person name="Reva O."/>
            <person name="Miroshnichenko M."/>
            <person name="Kyprides N."/>
            <person name="Woyke T."/>
            <person name="Gelfand M."/>
        </authorList>
    </citation>
    <scope>NUCLEOTIDE SEQUENCE [LARGE SCALE GENOMIC DNA]</scope>
    <source>
        <strain evidence="4 7">LF13</strain>
    </source>
</reference>
<dbReference type="Gene3D" id="3.40.1280.10">
    <property type="match status" value="1"/>
</dbReference>
<evidence type="ECO:0000256" key="1">
    <source>
        <dbReference type="ARBA" id="ARBA00022603"/>
    </source>
</evidence>
<dbReference type="InterPro" id="IPR029026">
    <property type="entry name" value="tRNA_m1G_MTases_N"/>
</dbReference>
<dbReference type="PANTHER" id="PTHR46429:SF1">
    <property type="entry name" value="23S RRNA (GUANOSINE-2'-O-)-METHYLTRANSFERASE RLMB"/>
    <property type="match status" value="1"/>
</dbReference>
<dbReference type="GO" id="GO:0005829">
    <property type="term" value="C:cytosol"/>
    <property type="evidence" value="ECO:0007669"/>
    <property type="project" value="TreeGrafter"/>
</dbReference>
<dbReference type="GO" id="GO:0003723">
    <property type="term" value="F:RNA binding"/>
    <property type="evidence" value="ECO:0007669"/>
    <property type="project" value="InterPro"/>
</dbReference>
<dbReference type="SUPFAM" id="SSF75217">
    <property type="entry name" value="alpha/beta knot"/>
    <property type="match status" value="1"/>
</dbReference>
<evidence type="ECO:0000313" key="7">
    <source>
        <dbReference type="Proteomes" id="UP000183868"/>
    </source>
</evidence>
<dbReference type="GO" id="GO:0006396">
    <property type="term" value="P:RNA processing"/>
    <property type="evidence" value="ECO:0007669"/>
    <property type="project" value="InterPro"/>
</dbReference>
<dbReference type="InterPro" id="IPR029028">
    <property type="entry name" value="Alpha/beta_knot_MTases"/>
</dbReference>
<dbReference type="EMBL" id="CP018099">
    <property type="protein sequence ID" value="APF20044.1"/>
    <property type="molecule type" value="Genomic_DNA"/>
</dbReference>
<accession>H1XR28</accession>
<dbReference type="EMBL" id="CM001402">
    <property type="protein sequence ID" value="EHO40122.1"/>
    <property type="molecule type" value="Genomic_DNA"/>
</dbReference>
<dbReference type="Pfam" id="PF00588">
    <property type="entry name" value="SpoU_methylase"/>
    <property type="match status" value="1"/>
</dbReference>
<dbReference type="HOGENOM" id="CLU_021322_4_3_0"/>
<dbReference type="InterPro" id="IPR004441">
    <property type="entry name" value="rRNA_MeTrfase_TrmH"/>
</dbReference>
<evidence type="ECO:0000259" key="3">
    <source>
        <dbReference type="Pfam" id="PF00588"/>
    </source>
</evidence>
<dbReference type="GO" id="GO:0032259">
    <property type="term" value="P:methylation"/>
    <property type="evidence" value="ECO:0007669"/>
    <property type="project" value="UniProtKB-KW"/>
</dbReference>
<dbReference type="CDD" id="cd18097">
    <property type="entry name" value="SpoU-like"/>
    <property type="match status" value="1"/>
</dbReference>
<protein>
    <submittedName>
        <fullName evidence="4">SpoU rRNA Methylase family protein</fullName>
    </submittedName>
    <submittedName>
        <fullName evidence="5">tRNA/rRNA methyltransferase (SpoU)</fullName>
    </submittedName>
</protein>
<dbReference type="AlphaFoldDB" id="H1XR28"/>
<keyword evidence="2 5" id="KW-0808">Transferase</keyword>
<sequence length="194" mass="22271">MNRQTIRKLSFDEIFRRQPTLEELKKLPRTPISVLVEDIRSMHNVGSIFRTSDGARIEHLYLTGFTARPPRIEIDKTALGATDSVPWSYHKDALEVVQQLKEKNIAIVTLEHTSQSQNYFEVEYPFPLCLVLGNEVEGVSQQIVEQADLAIEIPMLGIKQSLNVSVAYGIVLYHILGNYLKNHSFKLDMYRIDR</sequence>
<organism evidence="5 6">
    <name type="scientific">Caldithrix abyssi DSM 13497</name>
    <dbReference type="NCBI Taxonomy" id="880073"/>
    <lineage>
        <taxon>Bacteria</taxon>
        <taxon>Pseudomonadati</taxon>
        <taxon>Calditrichota</taxon>
        <taxon>Calditrichia</taxon>
        <taxon>Calditrichales</taxon>
        <taxon>Calditrichaceae</taxon>
        <taxon>Caldithrix</taxon>
    </lineage>
</organism>
<dbReference type="Proteomes" id="UP000183868">
    <property type="component" value="Chromosome"/>
</dbReference>
<name>H1XR28_CALAY</name>
<evidence type="ECO:0000313" key="5">
    <source>
        <dbReference type="EMBL" id="EHO40122.1"/>
    </source>
</evidence>
<evidence type="ECO:0000256" key="2">
    <source>
        <dbReference type="ARBA" id="ARBA00022679"/>
    </source>
</evidence>
<dbReference type="InterPro" id="IPR001537">
    <property type="entry name" value="SpoU_MeTrfase"/>
</dbReference>
<dbReference type="eggNOG" id="COG0566">
    <property type="taxonomic scope" value="Bacteria"/>
</dbReference>
<keyword evidence="1 5" id="KW-0489">Methyltransferase</keyword>
<dbReference type="FunCoup" id="H1XR28">
    <property type="interactions" value="205"/>
</dbReference>